<dbReference type="AlphaFoldDB" id="Q2WAS5"/>
<keyword evidence="3" id="KW-1185">Reference proteome</keyword>
<dbReference type="HOGENOM" id="CLU_2140712_0_0_5"/>
<dbReference type="Proteomes" id="UP000007058">
    <property type="component" value="Chromosome"/>
</dbReference>
<gene>
    <name evidence="2" type="ordered locus">amb0246</name>
</gene>
<evidence type="ECO:0000256" key="1">
    <source>
        <dbReference type="SAM" id="MobiDB-lite"/>
    </source>
</evidence>
<name>Q2WAS5_PARM1</name>
<protein>
    <submittedName>
        <fullName evidence="2">Uncharacterized protein</fullName>
    </submittedName>
</protein>
<dbReference type="STRING" id="342108.amb0246"/>
<reference evidence="2 3" key="1">
    <citation type="journal article" date="2005" name="DNA Res.">
        <title>Complete genome sequence of the facultative anaerobic magnetotactic bacterium Magnetospirillum sp. strain AMB-1.</title>
        <authorList>
            <person name="Matsunaga T."/>
            <person name="Okamura Y."/>
            <person name="Fukuda Y."/>
            <person name="Wahyudi A.T."/>
            <person name="Murase Y."/>
            <person name="Takeyama H."/>
        </authorList>
    </citation>
    <scope>NUCLEOTIDE SEQUENCE [LARGE SCALE GENOMIC DNA]</scope>
    <source>
        <strain evidence="3">ATCC 700264 / AMB-1</strain>
    </source>
</reference>
<dbReference type="KEGG" id="mag:amb0246"/>
<feature type="region of interest" description="Disordered" evidence="1">
    <location>
        <begin position="1"/>
        <end position="27"/>
    </location>
</feature>
<evidence type="ECO:0000313" key="3">
    <source>
        <dbReference type="Proteomes" id="UP000007058"/>
    </source>
</evidence>
<organism evidence="2 3">
    <name type="scientific">Paramagnetospirillum magneticum (strain ATCC 700264 / AMB-1)</name>
    <name type="common">Magnetospirillum magneticum</name>
    <dbReference type="NCBI Taxonomy" id="342108"/>
    <lineage>
        <taxon>Bacteria</taxon>
        <taxon>Pseudomonadati</taxon>
        <taxon>Pseudomonadota</taxon>
        <taxon>Alphaproteobacteria</taxon>
        <taxon>Rhodospirillales</taxon>
        <taxon>Magnetospirillaceae</taxon>
        <taxon>Paramagnetospirillum</taxon>
    </lineage>
</organism>
<evidence type="ECO:0000313" key="2">
    <source>
        <dbReference type="EMBL" id="BAE49050.1"/>
    </source>
</evidence>
<dbReference type="EMBL" id="AP007255">
    <property type="protein sequence ID" value="BAE49050.1"/>
    <property type="molecule type" value="Genomic_DNA"/>
</dbReference>
<proteinExistence type="predicted"/>
<sequence>MDSGGGWCHDAAPKSPEESTPMPPRANPLKLNALQLKTLVLFQELARHPETSTRMDSGEVFLSALPHPHGNHFHVGRKVVMSKDASGLANGAVWVALERKGLIRASFPMAVTLTPAGLDYETGIADEILHGSDH</sequence>
<accession>Q2WAS5</accession>